<name>A3IJB7_9CHRO</name>
<dbReference type="InterPro" id="IPR036188">
    <property type="entry name" value="FAD/NAD-bd_sf"/>
</dbReference>
<keyword evidence="8" id="KW-1185">Reference proteome</keyword>
<dbReference type="GO" id="GO:0050660">
    <property type="term" value="F:flavin adenine dinucleotide binding"/>
    <property type="evidence" value="ECO:0007669"/>
    <property type="project" value="TreeGrafter"/>
</dbReference>
<dbReference type="EMBL" id="AAXW01000002">
    <property type="protein sequence ID" value="EAZ93899.1"/>
    <property type="molecule type" value="Genomic_DNA"/>
</dbReference>
<organism evidence="7 8">
    <name type="scientific">Crocosphaera chwakensis CCY0110</name>
    <dbReference type="NCBI Taxonomy" id="391612"/>
    <lineage>
        <taxon>Bacteria</taxon>
        <taxon>Bacillati</taxon>
        <taxon>Cyanobacteriota</taxon>
        <taxon>Cyanophyceae</taxon>
        <taxon>Oscillatoriophycideae</taxon>
        <taxon>Chroococcales</taxon>
        <taxon>Aphanothecaceae</taxon>
        <taxon>Crocosphaera</taxon>
        <taxon>Crocosphaera chwakensis</taxon>
    </lineage>
</organism>
<evidence type="ECO:0000259" key="6">
    <source>
        <dbReference type="Pfam" id="PF07992"/>
    </source>
</evidence>
<keyword evidence="3" id="KW-0274">FAD</keyword>
<dbReference type="eggNOG" id="COG1249">
    <property type="taxonomic scope" value="Bacteria"/>
</dbReference>
<protein>
    <submittedName>
        <fullName evidence="7">Mercuric reductase</fullName>
    </submittedName>
</protein>
<evidence type="ECO:0000259" key="5">
    <source>
        <dbReference type="Pfam" id="PF02852"/>
    </source>
</evidence>
<accession>A3IJB7</accession>
<dbReference type="PANTHER" id="PTHR43014:SF4">
    <property type="entry name" value="PYRIDINE NUCLEOTIDE-DISULFIDE OXIDOREDUCTASE RCLA-RELATED"/>
    <property type="match status" value="1"/>
</dbReference>
<dbReference type="PANTHER" id="PTHR43014">
    <property type="entry name" value="MERCURIC REDUCTASE"/>
    <property type="match status" value="1"/>
</dbReference>
<dbReference type="Gene3D" id="3.30.390.30">
    <property type="match status" value="1"/>
</dbReference>
<evidence type="ECO:0000256" key="4">
    <source>
        <dbReference type="SAM" id="Phobius"/>
    </source>
</evidence>
<dbReference type="InterPro" id="IPR016156">
    <property type="entry name" value="FAD/NAD-linked_Rdtase_dimer_sf"/>
</dbReference>
<evidence type="ECO:0000313" key="8">
    <source>
        <dbReference type="Proteomes" id="UP000003781"/>
    </source>
</evidence>
<dbReference type="Proteomes" id="UP000003781">
    <property type="component" value="Unassembled WGS sequence"/>
</dbReference>
<comment type="caution">
    <text evidence="7">The sequence shown here is derived from an EMBL/GenBank/DDBJ whole genome shotgun (WGS) entry which is preliminary data.</text>
</comment>
<evidence type="ECO:0000256" key="1">
    <source>
        <dbReference type="ARBA" id="ARBA00001974"/>
    </source>
</evidence>
<dbReference type="GO" id="GO:0003955">
    <property type="term" value="F:NAD(P)H dehydrogenase (quinone) activity"/>
    <property type="evidence" value="ECO:0007669"/>
    <property type="project" value="TreeGrafter"/>
</dbReference>
<keyword evidence="4" id="KW-0472">Membrane</keyword>
<dbReference type="SUPFAM" id="SSF51905">
    <property type="entry name" value="FAD/NAD(P)-binding domain"/>
    <property type="match status" value="1"/>
</dbReference>
<dbReference type="AlphaFoldDB" id="A3IJB7"/>
<evidence type="ECO:0000256" key="2">
    <source>
        <dbReference type="ARBA" id="ARBA00022630"/>
    </source>
</evidence>
<keyword evidence="2" id="KW-0285">Flavoprotein</keyword>
<reference evidence="7 8" key="1">
    <citation type="submission" date="2007-03" db="EMBL/GenBank/DDBJ databases">
        <authorList>
            <person name="Stal L."/>
            <person name="Ferriera S."/>
            <person name="Johnson J."/>
            <person name="Kravitz S."/>
            <person name="Beeson K."/>
            <person name="Sutton G."/>
            <person name="Rogers Y.-H."/>
            <person name="Friedman R."/>
            <person name="Frazier M."/>
            <person name="Venter J.C."/>
        </authorList>
    </citation>
    <scope>NUCLEOTIDE SEQUENCE [LARGE SCALE GENOMIC DNA]</scope>
    <source>
        <strain evidence="7 8">CCY0110</strain>
    </source>
</reference>
<dbReference type="Pfam" id="PF02852">
    <property type="entry name" value="Pyr_redox_dim"/>
    <property type="match status" value="1"/>
</dbReference>
<keyword evidence="4" id="KW-1133">Transmembrane helix</keyword>
<proteinExistence type="predicted"/>
<evidence type="ECO:0000256" key="3">
    <source>
        <dbReference type="ARBA" id="ARBA00022827"/>
    </source>
</evidence>
<comment type="cofactor">
    <cofactor evidence="1">
        <name>FAD</name>
        <dbReference type="ChEBI" id="CHEBI:57692"/>
    </cofactor>
</comment>
<dbReference type="InterPro" id="IPR023753">
    <property type="entry name" value="FAD/NAD-binding_dom"/>
</dbReference>
<dbReference type="Pfam" id="PF07992">
    <property type="entry name" value="Pyr_redox_2"/>
    <property type="match status" value="1"/>
</dbReference>
<feature type="domain" description="FAD/NAD(P)-binding" evidence="6">
    <location>
        <begin position="13"/>
        <end position="235"/>
    </location>
</feature>
<gene>
    <name evidence="7" type="ORF">CY0110_18927</name>
</gene>
<dbReference type="SUPFAM" id="SSF55424">
    <property type="entry name" value="FAD/NAD-linked reductases, dimerisation (C-terminal) domain"/>
    <property type="match status" value="1"/>
</dbReference>
<evidence type="ECO:0000313" key="7">
    <source>
        <dbReference type="EMBL" id="EAZ93899.1"/>
    </source>
</evidence>
<sequence length="395" mass="45433">MKQWKNKVKQDIKELTNREKLAKLGVDIIEESGEFCRLPKLGFVLKTRTLRSRRYLLAISSLAITPQIPGLAEVGYVIPETLDIDQLPQNIVILCQTYLGIELAQLLNRLGKKITLIIENSNILLQEDKDIIQLIQAILEAENIKLLINSSITQVRKIEGKKWIQAGNKAIETNEIIVVNQRILNTNRLNLEGVKVEIENNKIKTNNKLQTTNPNIYACGRAMGQYSLSNIAQYEASIAIKNTIFYPIFKVNYDYHPIRMLTNPIFSRVGLTETQAQQQYKNDIIIIKQNYKTLVKATVLDETTGFCKLITRRNGLILGCHIIGNNSDEIINIVAYAIKNKIKIQEIAKLFPPYGTISEILFKISRQWQEKKNREKKLLNNCLETLLFWRRKWSQ</sequence>
<dbReference type="PRINTS" id="PR00411">
    <property type="entry name" value="PNDRDTASEI"/>
</dbReference>
<feature type="transmembrane region" description="Helical" evidence="4">
    <location>
        <begin position="55"/>
        <end position="78"/>
    </location>
</feature>
<keyword evidence="4" id="KW-0812">Transmembrane</keyword>
<dbReference type="InterPro" id="IPR004099">
    <property type="entry name" value="Pyr_nucl-diS_OxRdtase_dimer"/>
</dbReference>
<dbReference type="Gene3D" id="3.50.50.60">
    <property type="entry name" value="FAD/NAD(P)-binding domain"/>
    <property type="match status" value="2"/>
</dbReference>
<feature type="domain" description="Pyridine nucleotide-disulphide oxidoreductase dimerisation" evidence="5">
    <location>
        <begin position="260"/>
        <end position="360"/>
    </location>
</feature>